<evidence type="ECO:0000256" key="3">
    <source>
        <dbReference type="ARBA" id="ARBA00022989"/>
    </source>
</evidence>
<keyword evidence="2 6" id="KW-0812">Transmembrane</keyword>
<proteinExistence type="predicted"/>
<dbReference type="EMBL" id="CAWYQH010000079">
    <property type="protein sequence ID" value="CAK8681446.1"/>
    <property type="molecule type" value="Genomic_DNA"/>
</dbReference>
<gene>
    <name evidence="8" type="ORF">CVLEPA_LOCUS11647</name>
</gene>
<feature type="transmembrane region" description="Helical" evidence="6">
    <location>
        <begin position="164"/>
        <end position="181"/>
    </location>
</feature>
<evidence type="ECO:0000256" key="4">
    <source>
        <dbReference type="ARBA" id="ARBA00023136"/>
    </source>
</evidence>
<comment type="caution">
    <text evidence="8">The sequence shown here is derived from an EMBL/GenBank/DDBJ whole genome shotgun (WGS) entry which is preliminary data.</text>
</comment>
<keyword evidence="4 6" id="KW-0472">Membrane</keyword>
<evidence type="ECO:0000259" key="7">
    <source>
        <dbReference type="Pfam" id="PF01490"/>
    </source>
</evidence>
<feature type="transmembrane region" description="Helical" evidence="6">
    <location>
        <begin position="301"/>
        <end position="322"/>
    </location>
</feature>
<evidence type="ECO:0000256" key="5">
    <source>
        <dbReference type="SAM" id="MobiDB-lite"/>
    </source>
</evidence>
<dbReference type="PANTHER" id="PTHR22950">
    <property type="entry name" value="AMINO ACID TRANSPORTER"/>
    <property type="match status" value="1"/>
</dbReference>
<reference evidence="8 9" key="1">
    <citation type="submission" date="2024-02" db="EMBL/GenBank/DDBJ databases">
        <authorList>
            <person name="Daric V."/>
            <person name="Darras S."/>
        </authorList>
    </citation>
    <scope>NUCLEOTIDE SEQUENCE [LARGE SCALE GENOMIC DNA]</scope>
</reference>
<evidence type="ECO:0000256" key="1">
    <source>
        <dbReference type="ARBA" id="ARBA00004141"/>
    </source>
</evidence>
<feature type="region of interest" description="Disordered" evidence="5">
    <location>
        <begin position="1"/>
        <end position="26"/>
    </location>
</feature>
<accession>A0ABP0FPC1</accession>
<dbReference type="Proteomes" id="UP001642483">
    <property type="component" value="Unassembled WGS sequence"/>
</dbReference>
<feature type="transmembrane region" description="Helical" evidence="6">
    <location>
        <begin position="343"/>
        <end position="360"/>
    </location>
</feature>
<feature type="transmembrane region" description="Helical" evidence="6">
    <location>
        <begin position="69"/>
        <end position="87"/>
    </location>
</feature>
<keyword evidence="9" id="KW-1185">Reference proteome</keyword>
<feature type="transmembrane region" description="Helical" evidence="6">
    <location>
        <begin position="188"/>
        <end position="207"/>
    </location>
</feature>
<feature type="transmembrane region" description="Helical" evidence="6">
    <location>
        <begin position="227"/>
        <end position="247"/>
    </location>
</feature>
<comment type="subcellular location">
    <subcellularLocation>
        <location evidence="1">Membrane</location>
        <topology evidence="1">Multi-pass membrane protein</topology>
    </subcellularLocation>
</comment>
<feature type="region of interest" description="Disordered" evidence="5">
    <location>
        <begin position="415"/>
        <end position="438"/>
    </location>
</feature>
<dbReference type="PANTHER" id="PTHR22950:SF703">
    <property type="entry name" value="AMINO ACID TRANSPORTER TRANSMEMBRANE DOMAIN-CONTAINING PROTEIN"/>
    <property type="match status" value="1"/>
</dbReference>
<feature type="transmembrane region" description="Helical" evidence="6">
    <location>
        <begin position="366"/>
        <end position="390"/>
    </location>
</feature>
<feature type="domain" description="Amino acid transporter transmembrane" evidence="7">
    <location>
        <begin position="35"/>
        <end position="394"/>
    </location>
</feature>
<dbReference type="InterPro" id="IPR013057">
    <property type="entry name" value="AA_transpt_TM"/>
</dbReference>
<dbReference type="Gene3D" id="1.20.1740.10">
    <property type="entry name" value="Amino acid/polyamine transporter I"/>
    <property type="match status" value="1"/>
</dbReference>
<feature type="transmembrane region" description="Helical" evidence="6">
    <location>
        <begin position="123"/>
        <end position="144"/>
    </location>
</feature>
<organism evidence="8 9">
    <name type="scientific">Clavelina lepadiformis</name>
    <name type="common">Light-bulb sea squirt</name>
    <name type="synonym">Ascidia lepadiformis</name>
    <dbReference type="NCBI Taxonomy" id="159417"/>
    <lineage>
        <taxon>Eukaryota</taxon>
        <taxon>Metazoa</taxon>
        <taxon>Chordata</taxon>
        <taxon>Tunicata</taxon>
        <taxon>Ascidiacea</taxon>
        <taxon>Aplousobranchia</taxon>
        <taxon>Clavelinidae</taxon>
        <taxon>Clavelina</taxon>
    </lineage>
</organism>
<evidence type="ECO:0000256" key="6">
    <source>
        <dbReference type="SAM" id="Phobius"/>
    </source>
</evidence>
<sequence length="504" mass="54764">MASEAGEQESLISEKSDVENDEGQSFHSKLTEKKRLSVFVGAVFIVGTMCGSGILAVPKALVDSGWAGIPLMIVCGLLSSYTGSLLGKCWTVLRKRYPEYEEDYIADPYPTIGFRAAGKWGKYITRICILLTLIGAGTVYLLLIAGNMGNLIHKIDQKDFHTCYIVLIVTAFLIPLTWLGTPKDFWQAAIIAAATSAIAGILIVAGIAKMAPSQPPTTHENPSFTSFFTAFGTILFAFGGASVFPTIQVDMKNPDKFPYSVIIGIMTTLSLYLPVAISGFIVFGDRMNQSNILDEMEGGPILYTVIALITSHLMMAYLIVMNPINQDLERFLGIEAKFGWKRCVLRSLTTCGIAFLGLSIPHFGIILSLVGGSTVTATNFVFPPLFYVLLSRQKEPADAPGELSKYHEEMIYTAVSGDGTPPRSKDKEESASSTDLATESETHARLQWEQIEIPLYIKILLGEIIFIGVVGGIASTFSIIWSLANGSSGFTVPCYVNWATADAY</sequence>
<name>A0ABP0FPC1_CLALP</name>
<feature type="transmembrane region" description="Helical" evidence="6">
    <location>
        <begin position="259"/>
        <end position="281"/>
    </location>
</feature>
<evidence type="ECO:0000313" key="8">
    <source>
        <dbReference type="EMBL" id="CAK8681446.1"/>
    </source>
</evidence>
<keyword evidence="3 6" id="KW-1133">Transmembrane helix</keyword>
<protein>
    <recommendedName>
        <fullName evidence="7">Amino acid transporter transmembrane domain-containing protein</fullName>
    </recommendedName>
</protein>
<feature type="transmembrane region" description="Helical" evidence="6">
    <location>
        <begin position="455"/>
        <end position="481"/>
    </location>
</feature>
<dbReference type="Pfam" id="PF01490">
    <property type="entry name" value="Aa_trans"/>
    <property type="match status" value="1"/>
</dbReference>
<evidence type="ECO:0000256" key="2">
    <source>
        <dbReference type="ARBA" id="ARBA00022692"/>
    </source>
</evidence>
<evidence type="ECO:0000313" key="9">
    <source>
        <dbReference type="Proteomes" id="UP001642483"/>
    </source>
</evidence>
<feature type="transmembrane region" description="Helical" evidence="6">
    <location>
        <begin position="36"/>
        <end position="57"/>
    </location>
</feature>